<dbReference type="RefSeq" id="WP_139305648.1">
    <property type="nucleotide sequence ID" value="NZ_FNWO01000023.1"/>
</dbReference>
<protein>
    <submittedName>
        <fullName evidence="1">Uncharacterized protein</fullName>
    </submittedName>
</protein>
<dbReference type="Proteomes" id="UP000182983">
    <property type="component" value="Unassembled WGS sequence"/>
</dbReference>
<gene>
    <name evidence="1" type="ORF">SAMN04244559_03352</name>
</gene>
<organism evidence="1 2">
    <name type="scientific">Magnetospirillum fulvum</name>
    <name type="common">Rhodospirillum fulvum</name>
    <dbReference type="NCBI Taxonomy" id="1082"/>
    <lineage>
        <taxon>Bacteria</taxon>
        <taxon>Pseudomonadati</taxon>
        <taxon>Pseudomonadota</taxon>
        <taxon>Alphaproteobacteria</taxon>
        <taxon>Rhodospirillales</taxon>
        <taxon>Rhodospirillaceae</taxon>
        <taxon>Magnetospirillum</taxon>
    </lineage>
</organism>
<keyword evidence="2" id="KW-1185">Reference proteome</keyword>
<dbReference type="AlphaFoldDB" id="A0A1H6K243"/>
<dbReference type="OrthoDB" id="944647at2"/>
<name>A0A1H6K243_MAGFU</name>
<accession>A0A1H6K243</accession>
<sequence>MTGPADNTPRIYVACLAAYKNSYLHAGYGGDQCRVEMAMVEHSGPSKKRPSFSRMIDSLSMAHFKLAWSGSHALTWTIRP</sequence>
<evidence type="ECO:0000313" key="1">
    <source>
        <dbReference type="EMBL" id="SEH66380.1"/>
    </source>
</evidence>
<evidence type="ECO:0000313" key="2">
    <source>
        <dbReference type="Proteomes" id="UP000182983"/>
    </source>
</evidence>
<dbReference type="EMBL" id="FNWO01000023">
    <property type="protein sequence ID" value="SEH66380.1"/>
    <property type="molecule type" value="Genomic_DNA"/>
</dbReference>
<proteinExistence type="predicted"/>
<reference evidence="2" key="1">
    <citation type="submission" date="2016-10" db="EMBL/GenBank/DDBJ databases">
        <authorList>
            <person name="Varghese N."/>
            <person name="Submissions S."/>
        </authorList>
    </citation>
    <scope>NUCLEOTIDE SEQUENCE [LARGE SCALE GENOMIC DNA]</scope>
    <source>
        <strain evidence="2">DSM 13234</strain>
    </source>
</reference>